<feature type="compositionally biased region" description="Basic and acidic residues" evidence="1">
    <location>
        <begin position="497"/>
        <end position="509"/>
    </location>
</feature>
<evidence type="ECO:0000256" key="2">
    <source>
        <dbReference type="SAM" id="SignalP"/>
    </source>
</evidence>
<comment type="caution">
    <text evidence="3">The sequence shown here is derived from an EMBL/GenBank/DDBJ whole genome shotgun (WGS) entry which is preliminary data.</text>
</comment>
<evidence type="ECO:0000313" key="3">
    <source>
        <dbReference type="EMBL" id="CAK7271987.1"/>
    </source>
</evidence>
<evidence type="ECO:0000313" key="4">
    <source>
        <dbReference type="Proteomes" id="UP001642502"/>
    </source>
</evidence>
<dbReference type="Proteomes" id="UP001642502">
    <property type="component" value="Unassembled WGS sequence"/>
</dbReference>
<reference evidence="3 4" key="1">
    <citation type="submission" date="2024-01" db="EMBL/GenBank/DDBJ databases">
        <authorList>
            <person name="Allen C."/>
            <person name="Tagirdzhanova G."/>
        </authorList>
    </citation>
    <scope>NUCLEOTIDE SEQUENCE [LARGE SCALE GENOMIC DNA]</scope>
    <source>
        <strain evidence="3 4">CBS 119000</strain>
    </source>
</reference>
<keyword evidence="4" id="KW-1185">Reference proteome</keyword>
<feature type="region of interest" description="Disordered" evidence="1">
    <location>
        <begin position="525"/>
        <end position="567"/>
    </location>
</feature>
<organism evidence="3 4">
    <name type="scientific">Sporothrix epigloea</name>
    <dbReference type="NCBI Taxonomy" id="1892477"/>
    <lineage>
        <taxon>Eukaryota</taxon>
        <taxon>Fungi</taxon>
        <taxon>Dikarya</taxon>
        <taxon>Ascomycota</taxon>
        <taxon>Pezizomycotina</taxon>
        <taxon>Sordariomycetes</taxon>
        <taxon>Sordariomycetidae</taxon>
        <taxon>Ophiostomatales</taxon>
        <taxon>Ophiostomataceae</taxon>
        <taxon>Sporothrix</taxon>
    </lineage>
</organism>
<feature type="compositionally biased region" description="Polar residues" evidence="1">
    <location>
        <begin position="528"/>
        <end position="540"/>
    </location>
</feature>
<feature type="region of interest" description="Disordered" evidence="1">
    <location>
        <begin position="487"/>
        <end position="510"/>
    </location>
</feature>
<feature type="chain" id="PRO_5045666492" evidence="2">
    <location>
        <begin position="17"/>
        <end position="595"/>
    </location>
</feature>
<feature type="compositionally biased region" description="Basic and acidic residues" evidence="1">
    <location>
        <begin position="319"/>
        <end position="331"/>
    </location>
</feature>
<sequence length="595" mass="64712">MHGLLAAGLLLSPALAGGVGATTSPRDSDPSAFITLDVPDVGLDIDTRYLTLRIDVYESSDACGTTNVTINGETLTGSGQLSIAMAADDNGDSKNANIEISIEASKRVTPTAEIAWQSDCISSGDGDYEQVLRLRVLSVNGVAVTEADDGDNVAIQFRQTAPAHIVLVDGAASFYQFNDNYFLPARPAAESIDPEVAEANDANDAVDADLVAWENSLAILHSNMALLQHDIRLHERYIAERFGAGASPIVAHDSKHGALRSKINSFFGYIYRKATGNAKSAYGEQTTESCFSLPQTNPASQMGPFRHPHTPFTPASSDNRNEAYETQRQDMRCSSSDDSPPPDMTLPGRDGEERPSPWPPFFRTVTFFAVIALILGYFSHGGKRIKERRESRRERARRYRVSTHRLFHAVFRFLFRGKDDHEKLLAAEAGAAPLSERTSLIGSAAAEHIVTETPAAPEQLPAASFEDEIAQFRAAADMIDRMIVAGEGRSATAQSSEPRRWQQQRDERSSLFAPAAPPQLLAQAPAEQYSQSMPTPQTSRIYGDSDLENAAGDSDFDDTESLPPAYSAEDYHNANLVEAHIVADGFQYRPGSSVR</sequence>
<name>A0ABP0DUX0_9PEZI</name>
<keyword evidence="2" id="KW-0732">Signal</keyword>
<dbReference type="EMBL" id="CAWUON010000081">
    <property type="protein sequence ID" value="CAK7271987.1"/>
    <property type="molecule type" value="Genomic_DNA"/>
</dbReference>
<feature type="region of interest" description="Disordered" evidence="1">
    <location>
        <begin position="292"/>
        <end position="356"/>
    </location>
</feature>
<proteinExistence type="predicted"/>
<evidence type="ECO:0000256" key="1">
    <source>
        <dbReference type="SAM" id="MobiDB-lite"/>
    </source>
</evidence>
<protein>
    <submittedName>
        <fullName evidence="3">Uncharacterized protein</fullName>
    </submittedName>
</protein>
<gene>
    <name evidence="3" type="ORF">SEPCBS119000_004888</name>
</gene>
<feature type="signal peptide" evidence="2">
    <location>
        <begin position="1"/>
        <end position="16"/>
    </location>
</feature>
<accession>A0ABP0DUX0</accession>